<feature type="compositionally biased region" description="Basic and acidic residues" evidence="3">
    <location>
        <begin position="39"/>
        <end position="54"/>
    </location>
</feature>
<keyword evidence="6" id="KW-1185">Reference proteome</keyword>
<feature type="domain" description="HTH tetR-type" evidence="4">
    <location>
        <begin position="66"/>
        <end position="126"/>
    </location>
</feature>
<dbReference type="InterPro" id="IPR041678">
    <property type="entry name" value="TetR_C_16"/>
</dbReference>
<dbReference type="GO" id="GO:0000976">
    <property type="term" value="F:transcription cis-regulatory region binding"/>
    <property type="evidence" value="ECO:0007669"/>
    <property type="project" value="TreeGrafter"/>
</dbReference>
<dbReference type="SUPFAM" id="SSF48498">
    <property type="entry name" value="Tetracyclin repressor-like, C-terminal domain"/>
    <property type="match status" value="1"/>
</dbReference>
<dbReference type="Pfam" id="PF00440">
    <property type="entry name" value="TetR_N"/>
    <property type="match status" value="1"/>
</dbReference>
<dbReference type="InterPro" id="IPR009057">
    <property type="entry name" value="Homeodomain-like_sf"/>
</dbReference>
<feature type="DNA-binding region" description="H-T-H motif" evidence="2">
    <location>
        <begin position="89"/>
        <end position="108"/>
    </location>
</feature>
<dbReference type="InterPro" id="IPR050109">
    <property type="entry name" value="HTH-type_TetR-like_transc_reg"/>
</dbReference>
<dbReference type="PANTHER" id="PTHR30055">
    <property type="entry name" value="HTH-TYPE TRANSCRIPTIONAL REGULATOR RUTR"/>
    <property type="match status" value="1"/>
</dbReference>
<evidence type="ECO:0000256" key="3">
    <source>
        <dbReference type="SAM" id="MobiDB-lite"/>
    </source>
</evidence>
<accession>A0A368VRX5</accession>
<evidence type="ECO:0000313" key="6">
    <source>
        <dbReference type="Proteomes" id="UP000253495"/>
    </source>
</evidence>
<dbReference type="AlphaFoldDB" id="A0A368VRX5"/>
<dbReference type="Gene3D" id="1.10.10.60">
    <property type="entry name" value="Homeodomain-like"/>
    <property type="match status" value="1"/>
</dbReference>
<dbReference type="Pfam" id="PF17920">
    <property type="entry name" value="TetR_C_16"/>
    <property type="match status" value="1"/>
</dbReference>
<dbReference type="PROSITE" id="PS50977">
    <property type="entry name" value="HTH_TETR_2"/>
    <property type="match status" value="1"/>
</dbReference>
<proteinExistence type="predicted"/>
<dbReference type="InterPro" id="IPR001647">
    <property type="entry name" value="HTH_TetR"/>
</dbReference>
<keyword evidence="1 2" id="KW-0238">DNA-binding</keyword>
<comment type="caution">
    <text evidence="5">The sequence shown here is derived from an EMBL/GenBank/DDBJ whole genome shotgun (WGS) entry which is preliminary data.</text>
</comment>
<organism evidence="5 6">
    <name type="scientific">Halopolyspora algeriensis</name>
    <dbReference type="NCBI Taxonomy" id="1500506"/>
    <lineage>
        <taxon>Bacteria</taxon>
        <taxon>Bacillati</taxon>
        <taxon>Actinomycetota</taxon>
        <taxon>Actinomycetes</taxon>
        <taxon>Actinomycetes incertae sedis</taxon>
        <taxon>Halopolyspora</taxon>
    </lineage>
</organism>
<reference evidence="5 6" key="1">
    <citation type="submission" date="2018-07" db="EMBL/GenBank/DDBJ databases">
        <title>Genomic Encyclopedia of Type Strains, Phase III (KMG-III): the genomes of soil and plant-associated and newly described type strains.</title>
        <authorList>
            <person name="Whitman W."/>
        </authorList>
    </citation>
    <scope>NUCLEOTIDE SEQUENCE [LARGE SCALE GENOMIC DNA]</scope>
    <source>
        <strain evidence="5 6">CECT 8575</strain>
    </source>
</reference>
<dbReference type="PANTHER" id="PTHR30055:SF235">
    <property type="entry name" value="TRANSCRIPTIONAL REGULATORY PROTEIN"/>
    <property type="match status" value="1"/>
</dbReference>
<dbReference type="GO" id="GO:0003700">
    <property type="term" value="F:DNA-binding transcription factor activity"/>
    <property type="evidence" value="ECO:0007669"/>
    <property type="project" value="TreeGrafter"/>
</dbReference>
<feature type="region of interest" description="Disordered" evidence="3">
    <location>
        <begin position="26"/>
        <end position="67"/>
    </location>
</feature>
<evidence type="ECO:0000256" key="2">
    <source>
        <dbReference type="PROSITE-ProRule" id="PRU00335"/>
    </source>
</evidence>
<dbReference type="EMBL" id="QPJC01000007">
    <property type="protein sequence ID" value="RCW43217.1"/>
    <property type="molecule type" value="Genomic_DNA"/>
</dbReference>
<dbReference type="SUPFAM" id="SSF46689">
    <property type="entry name" value="Homeodomain-like"/>
    <property type="match status" value="1"/>
</dbReference>
<evidence type="ECO:0000313" key="5">
    <source>
        <dbReference type="EMBL" id="RCW43217.1"/>
    </source>
</evidence>
<name>A0A368VRX5_9ACTN</name>
<evidence type="ECO:0000256" key="1">
    <source>
        <dbReference type="ARBA" id="ARBA00023125"/>
    </source>
</evidence>
<dbReference type="InterPro" id="IPR036271">
    <property type="entry name" value="Tet_transcr_reg_TetR-rel_C_sf"/>
</dbReference>
<protein>
    <submittedName>
        <fullName evidence="5">TetR family transcriptional regulator</fullName>
    </submittedName>
</protein>
<dbReference type="PRINTS" id="PR00455">
    <property type="entry name" value="HTHTETR"/>
</dbReference>
<dbReference type="Proteomes" id="UP000253495">
    <property type="component" value="Unassembled WGS sequence"/>
</dbReference>
<evidence type="ECO:0000259" key="4">
    <source>
        <dbReference type="PROSITE" id="PS50977"/>
    </source>
</evidence>
<sequence>MTKGLPSSRAQAHRSGASALSELLIPGIPALPPADSGGEDGRVSSDTDRDDHSRASRRRGRRPGGADTRAALLEAAREMFIEQGYDGATVRAIAMRAGVDPAMVNHWFGGKESLFTASVSIPISPSELIPHFLEGGREGIAERMVRTFLATWDAREGGEFMALVRSIAGHETAARMLREFITTVLFGRLVRALDMDRPELRAALCGTQIVGLGMMRYVVELEPLASADHDTVTNAVAPNLQRYLTGELSGTGSS</sequence>
<dbReference type="Gene3D" id="1.10.357.10">
    <property type="entry name" value="Tetracycline Repressor, domain 2"/>
    <property type="match status" value="1"/>
</dbReference>
<gene>
    <name evidence="5" type="ORF">DFQ14_107106</name>
</gene>